<keyword evidence="3" id="KW-1185">Reference proteome</keyword>
<evidence type="ECO:0000313" key="2">
    <source>
        <dbReference type="EMBL" id="PFH35048.1"/>
    </source>
</evidence>
<feature type="region of interest" description="Disordered" evidence="1">
    <location>
        <begin position="63"/>
        <end position="105"/>
    </location>
</feature>
<sequence length="268" mass="30750">MSFEPPDDDPDEVTRRLLLRLFEVPYEALLRTGAPHFSSRLLDCLHISLYPNVDELVTSMHTRRRGLEREEREEREEQRDEERQGTEGANRQKGEGSGGTGCDGEKVSNPGHQLCSAQPKEKLCHHLWRLEILMRREAELLRRDTEGFEEQQAGDSSLPTRNREDLNAERPPKGPHETTSETSCSAEHVVARRMRGRNTMAYAREEEADWDQETDDGEDDLVNKACCVPVAQTAYELLEARREGAAFPEYTWYFLSDNALKVNHRLAV</sequence>
<feature type="compositionally biased region" description="Basic and acidic residues" evidence="1">
    <location>
        <begin position="65"/>
        <end position="94"/>
    </location>
</feature>
<dbReference type="KEGG" id="bbes:BESB_059350"/>
<evidence type="ECO:0000256" key="1">
    <source>
        <dbReference type="SAM" id="MobiDB-lite"/>
    </source>
</evidence>
<name>A0A2A9M993_BESBE</name>
<organism evidence="2 3">
    <name type="scientific">Besnoitia besnoiti</name>
    <name type="common">Apicomplexan protozoan</name>
    <dbReference type="NCBI Taxonomy" id="94643"/>
    <lineage>
        <taxon>Eukaryota</taxon>
        <taxon>Sar</taxon>
        <taxon>Alveolata</taxon>
        <taxon>Apicomplexa</taxon>
        <taxon>Conoidasida</taxon>
        <taxon>Coccidia</taxon>
        <taxon>Eucoccidiorida</taxon>
        <taxon>Eimeriorina</taxon>
        <taxon>Sarcocystidae</taxon>
        <taxon>Besnoitia</taxon>
    </lineage>
</organism>
<dbReference type="RefSeq" id="XP_029219057.1">
    <property type="nucleotide sequence ID" value="XM_029364349.1"/>
</dbReference>
<feature type="compositionally biased region" description="Basic and acidic residues" evidence="1">
    <location>
        <begin position="161"/>
        <end position="179"/>
    </location>
</feature>
<gene>
    <name evidence="2" type="ORF">BESB_059350</name>
</gene>
<dbReference type="GeneID" id="40310863"/>
<dbReference type="EMBL" id="NWUJ01000005">
    <property type="protein sequence ID" value="PFH35048.1"/>
    <property type="molecule type" value="Genomic_DNA"/>
</dbReference>
<dbReference type="Proteomes" id="UP000224006">
    <property type="component" value="Chromosome V"/>
</dbReference>
<accession>A0A2A9M993</accession>
<dbReference type="VEuPathDB" id="ToxoDB:BESB_059350"/>
<proteinExistence type="predicted"/>
<dbReference type="AlphaFoldDB" id="A0A2A9M993"/>
<feature type="region of interest" description="Disordered" evidence="1">
    <location>
        <begin position="146"/>
        <end position="187"/>
    </location>
</feature>
<comment type="caution">
    <text evidence="2">The sequence shown here is derived from an EMBL/GenBank/DDBJ whole genome shotgun (WGS) entry which is preliminary data.</text>
</comment>
<reference evidence="2 3" key="1">
    <citation type="submission" date="2017-09" db="EMBL/GenBank/DDBJ databases">
        <title>Genome sequencing of Besnoitia besnoiti strain Bb-Ger1.</title>
        <authorList>
            <person name="Schares G."/>
            <person name="Venepally P."/>
            <person name="Lorenzi H.A."/>
        </authorList>
    </citation>
    <scope>NUCLEOTIDE SEQUENCE [LARGE SCALE GENOMIC DNA]</scope>
    <source>
        <strain evidence="2 3">Bb-Ger1</strain>
    </source>
</reference>
<protein>
    <submittedName>
        <fullName evidence="2">Uncharacterized protein</fullName>
    </submittedName>
</protein>
<evidence type="ECO:0000313" key="3">
    <source>
        <dbReference type="Proteomes" id="UP000224006"/>
    </source>
</evidence>